<evidence type="ECO:0000313" key="2">
    <source>
        <dbReference type="Proteomes" id="UP000001055"/>
    </source>
</evidence>
<dbReference type="AlphaFoldDB" id="Q0U7F4"/>
<accession>Q0U7F4</accession>
<dbReference type="KEGG" id="pno:SNOG_12310"/>
<proteinExistence type="predicted"/>
<gene>
    <name evidence="1" type="ORF">SNOG_12310</name>
</gene>
<sequence>MIAQSFMTTGNHHLFEKHVRDALDLEQELDVAQN</sequence>
<reference evidence="2" key="1">
    <citation type="journal article" date="2007" name="Plant Cell">
        <title>Dothideomycete-plant interactions illuminated by genome sequencing and EST analysis of the wheat pathogen Stagonospora nodorum.</title>
        <authorList>
            <person name="Hane J.K."/>
            <person name="Lowe R.G."/>
            <person name="Solomon P.S."/>
            <person name="Tan K.C."/>
            <person name="Schoch C.L."/>
            <person name="Spatafora J.W."/>
            <person name="Crous P.W."/>
            <person name="Kodira C."/>
            <person name="Birren B.W."/>
            <person name="Galagan J.E."/>
            <person name="Torriani S.F."/>
            <person name="McDonald B.A."/>
            <person name="Oliver R.P."/>
        </authorList>
    </citation>
    <scope>NUCLEOTIDE SEQUENCE [LARGE SCALE GENOMIC DNA]</scope>
    <source>
        <strain evidence="2">SN15 / ATCC MYA-4574 / FGSC 10173</strain>
    </source>
</reference>
<dbReference type="InParanoid" id="Q0U7F4"/>
<dbReference type="Proteomes" id="UP000001055">
    <property type="component" value="Unassembled WGS sequence"/>
</dbReference>
<organism evidence="1 2">
    <name type="scientific">Phaeosphaeria nodorum (strain SN15 / ATCC MYA-4574 / FGSC 10173)</name>
    <name type="common">Glume blotch fungus</name>
    <name type="synonym">Parastagonospora nodorum</name>
    <dbReference type="NCBI Taxonomy" id="321614"/>
    <lineage>
        <taxon>Eukaryota</taxon>
        <taxon>Fungi</taxon>
        <taxon>Dikarya</taxon>
        <taxon>Ascomycota</taxon>
        <taxon>Pezizomycotina</taxon>
        <taxon>Dothideomycetes</taxon>
        <taxon>Pleosporomycetidae</taxon>
        <taxon>Pleosporales</taxon>
        <taxon>Pleosporineae</taxon>
        <taxon>Phaeosphaeriaceae</taxon>
        <taxon>Parastagonospora</taxon>
    </lineage>
</organism>
<name>Q0U7F4_PHANO</name>
<dbReference type="EMBL" id="CH445346">
    <property type="protein sequence ID" value="EAT80123.1"/>
    <property type="molecule type" value="Genomic_DNA"/>
</dbReference>
<evidence type="ECO:0000313" key="1">
    <source>
        <dbReference type="EMBL" id="EAT80123.1"/>
    </source>
</evidence>
<dbReference type="GeneID" id="5979442"/>
<dbReference type="RefSeq" id="XP_001802533.1">
    <property type="nucleotide sequence ID" value="XM_001802481.1"/>
</dbReference>
<protein>
    <submittedName>
        <fullName evidence="1">Uncharacterized protein</fullName>
    </submittedName>
</protein>